<accession>A0A6M4IUK9</accession>
<sequence>MPIVPEGTLAWFAPSEALVEHADPSTHPTRRAALAALLSAGLGIVLLPSRASAFDARRFSHPTPRAGITGAKVLTAADLTRSPHLVELFDGIRAIPQIADGIGCHCGCAELSGHYSLLSCYEGEAMAKSCPICQGEGRVAVRLAKAGKSLNDIRTAIDAQFG</sequence>
<dbReference type="Pfam" id="PF13798">
    <property type="entry name" value="PCYCGC"/>
    <property type="match status" value="1"/>
</dbReference>
<dbReference type="InterPro" id="IPR025673">
    <property type="entry name" value="PCYCGC"/>
</dbReference>
<proteinExistence type="predicted"/>
<evidence type="ECO:0000313" key="1">
    <source>
        <dbReference type="EMBL" id="QJR37818.1"/>
    </source>
</evidence>
<protein>
    <submittedName>
        <fullName evidence="1">Uncharacterized protein</fullName>
    </submittedName>
</protein>
<name>A0A6M4IUK9_9BACT</name>
<keyword evidence="2" id="KW-1185">Reference proteome</keyword>
<dbReference type="Proteomes" id="UP000500938">
    <property type="component" value="Chromosome"/>
</dbReference>
<gene>
    <name evidence="1" type="ORF">HKW67_20975</name>
</gene>
<dbReference type="KEGG" id="ggr:HKW67_20975"/>
<dbReference type="RefSeq" id="WP_171227254.1">
    <property type="nucleotide sequence ID" value="NZ_CP053085.1"/>
</dbReference>
<dbReference type="EMBL" id="CP053085">
    <property type="protein sequence ID" value="QJR37818.1"/>
    <property type="molecule type" value="Genomic_DNA"/>
</dbReference>
<organism evidence="1 2">
    <name type="scientific">Gemmatimonas groenlandica</name>
    <dbReference type="NCBI Taxonomy" id="2732249"/>
    <lineage>
        <taxon>Bacteria</taxon>
        <taxon>Pseudomonadati</taxon>
        <taxon>Gemmatimonadota</taxon>
        <taxon>Gemmatimonadia</taxon>
        <taxon>Gemmatimonadales</taxon>
        <taxon>Gemmatimonadaceae</taxon>
        <taxon>Gemmatimonas</taxon>
    </lineage>
</organism>
<evidence type="ECO:0000313" key="2">
    <source>
        <dbReference type="Proteomes" id="UP000500938"/>
    </source>
</evidence>
<dbReference type="AlphaFoldDB" id="A0A6M4IUK9"/>
<reference evidence="1 2" key="1">
    <citation type="submission" date="2020-05" db="EMBL/GenBank/DDBJ databases">
        <title>Complete genome sequence of Gemmatimonas greenlandica TET16.</title>
        <authorList>
            <person name="Zeng Y."/>
        </authorList>
    </citation>
    <scope>NUCLEOTIDE SEQUENCE [LARGE SCALE GENOMIC DNA]</scope>
    <source>
        <strain evidence="1 2">TET16</strain>
    </source>
</reference>